<evidence type="ECO:0000259" key="2">
    <source>
        <dbReference type="Pfam" id="PF13575"/>
    </source>
</evidence>
<comment type="caution">
    <text evidence="3">The sequence shown here is derived from an EMBL/GenBank/DDBJ whole genome shotgun (WGS) entry which is preliminary data.</text>
</comment>
<protein>
    <submittedName>
        <fullName evidence="3">Type 2 lanthipeptide synthetase LanM family protein</fullName>
    </submittedName>
</protein>
<dbReference type="Gene3D" id="1.50.10.10">
    <property type="match status" value="1"/>
</dbReference>
<dbReference type="SUPFAM" id="SSF158745">
    <property type="entry name" value="LanC-like"/>
    <property type="match status" value="1"/>
</dbReference>
<keyword evidence="4" id="KW-1185">Reference proteome</keyword>
<evidence type="ECO:0000256" key="1">
    <source>
        <dbReference type="SAM" id="MobiDB-lite"/>
    </source>
</evidence>
<dbReference type="Pfam" id="PF05147">
    <property type="entry name" value="LANC_like"/>
    <property type="match status" value="1"/>
</dbReference>
<feature type="domain" description="Lantibiotic biosynthesis protein dehydration" evidence="2">
    <location>
        <begin position="233"/>
        <end position="621"/>
    </location>
</feature>
<dbReference type="InterPro" id="IPR007822">
    <property type="entry name" value="LANC-like"/>
</dbReference>
<dbReference type="InterPro" id="IPR017146">
    <property type="entry name" value="Lanti_2_LanM"/>
</dbReference>
<gene>
    <name evidence="3" type="ORF">ACI2L5_12435</name>
</gene>
<dbReference type="NCBIfam" id="TIGR03897">
    <property type="entry name" value="lanti_2_LanM"/>
    <property type="match status" value="1"/>
</dbReference>
<reference evidence="3 4" key="1">
    <citation type="submission" date="2024-11" db="EMBL/GenBank/DDBJ databases">
        <title>The Natural Products Discovery Center: Release of the First 8490 Sequenced Strains for Exploring Actinobacteria Biosynthetic Diversity.</title>
        <authorList>
            <person name="Kalkreuter E."/>
            <person name="Kautsar S.A."/>
            <person name="Yang D."/>
            <person name="Bader C.D."/>
            <person name="Teijaro C.N."/>
            <person name="Fluegel L."/>
            <person name="Davis C.M."/>
            <person name="Simpson J.R."/>
            <person name="Lauterbach L."/>
            <person name="Steele A.D."/>
            <person name="Gui C."/>
            <person name="Meng S."/>
            <person name="Li G."/>
            <person name="Viehrig K."/>
            <person name="Ye F."/>
            <person name="Su P."/>
            <person name="Kiefer A.F."/>
            <person name="Nichols A."/>
            <person name="Cepeda A.J."/>
            <person name="Yan W."/>
            <person name="Fan B."/>
            <person name="Jiang Y."/>
            <person name="Adhikari A."/>
            <person name="Zheng C.-J."/>
            <person name="Schuster L."/>
            <person name="Cowan T.M."/>
            <person name="Smanski M.J."/>
            <person name="Chevrette M.G."/>
            <person name="De Carvalho L.P.S."/>
            <person name="Shen B."/>
        </authorList>
    </citation>
    <scope>NUCLEOTIDE SEQUENCE [LARGE SCALE GENOMIC DNA]</scope>
    <source>
        <strain evidence="3 4">NPDC020863</strain>
    </source>
</reference>
<feature type="region of interest" description="Disordered" evidence="1">
    <location>
        <begin position="407"/>
        <end position="429"/>
    </location>
</feature>
<dbReference type="PIRSF" id="PIRSF037228">
    <property type="entry name" value="Lant_mod_RumM"/>
    <property type="match status" value="1"/>
</dbReference>
<evidence type="ECO:0000313" key="3">
    <source>
        <dbReference type="EMBL" id="MFK4265736.1"/>
    </source>
</evidence>
<dbReference type="EMBL" id="JBJDQH010000004">
    <property type="protein sequence ID" value="MFK4265736.1"/>
    <property type="molecule type" value="Genomic_DNA"/>
</dbReference>
<dbReference type="SMART" id="SM01260">
    <property type="entry name" value="LANC_like"/>
    <property type="match status" value="1"/>
</dbReference>
<name>A0ABW8LN49_9ACTN</name>
<dbReference type="InterPro" id="IPR012341">
    <property type="entry name" value="6hp_glycosidase-like_sf"/>
</dbReference>
<accession>A0ABW8LN49</accession>
<dbReference type="PRINTS" id="PR01955">
    <property type="entry name" value="LANCFRANKIA"/>
</dbReference>
<proteinExistence type="predicted"/>
<organism evidence="3 4">
    <name type="scientific">Streptomyces milbemycinicus</name>
    <dbReference type="NCBI Taxonomy" id="476552"/>
    <lineage>
        <taxon>Bacteria</taxon>
        <taxon>Bacillati</taxon>
        <taxon>Actinomycetota</taxon>
        <taxon>Actinomycetes</taxon>
        <taxon>Kitasatosporales</taxon>
        <taxon>Streptomycetaceae</taxon>
        <taxon>Streptomyces</taxon>
    </lineage>
</organism>
<dbReference type="RefSeq" id="WP_358644457.1">
    <property type="nucleotide sequence ID" value="NZ_JBFAEV010000031.1"/>
</dbReference>
<dbReference type="CDD" id="cd04792">
    <property type="entry name" value="LanM-like"/>
    <property type="match status" value="1"/>
</dbReference>
<dbReference type="PRINTS" id="PR01950">
    <property type="entry name" value="LANCSUPER"/>
</dbReference>
<evidence type="ECO:0000313" key="4">
    <source>
        <dbReference type="Proteomes" id="UP001620295"/>
    </source>
</evidence>
<sequence>MPLSRPPGGHTVAPAPAPAPASDLAPYLAPDFWAAGCYLRERVTPSSAPPAPTATATAPAAARLAGWRALAPFRGPDERFIAGLRPVGVTAPVLHRLLAEDPTALAARLPGRPVWARRVRSARPTPTPPGTEPLPGLLRIAEPLVRQAQDRLRTALRRLGPFPADLDGLCEALSASVPVDRLAMVLKPTMILEINVARVEGRLASARTGEERYRLFVDSLTSPRAQHRLWTEYPVLARCVAELLDSWVASRTRFARHLRDDLGELRDALLSGARPGGVAAVRFGHGDVHRRGSSVCRVDFHGAPSVFYKPRSLAVDEQFARVLYRFNEDSPYALRTPRTLTRADHGWAECVTARPCATTRDVAGFYWRTGALLALVHALGGTDFHHENIIAAGEHPVLVDLEALLHPPAPERAGDGGGGDSGGKEQPEEPALVALRESVRATALLPTKVVLDRAAAGAPAADYSGLNGARDQPSVVPVPVEKNPGTDEVHIVWEHVTTAGGENRPRLPDGTPADPADHTPDVLAGFRFGYDWISARRAELLAPGGLVAGFAGTPVRFLPRASFVYAKVLAESTHPDFLRDALERERSTARLCAGRYAGAAGEAVVRAEMDAVLRGDIPLFEALPGARKLLLDDGRAVPWFFPEPALAAVRRRIEAMGPEDREFQERIIAGSFVGSVDMSLLEERPATVPGPARPRTRTRSADTEELIAAATAIGDRVRHLAIARDGRVGWVAPQPVAHGVWDLAPLGQDLYSGLSGIGLFLARLGRISGHRRFTQQALDVADEVVRRVHAHAAAHAPGGRGSGEDTDIGAFGGWMGPLYFLAHLDRLLGGTPHLAAVREPVLSAAERALGGTKAFDVVAGSAGGALALLSLIDAGGDPDGRAAALARATARHLVTGAVPGATGTALTWEHHQIDSTRPLTGLAHGTAGIVTALARLHPLAPDEGCAEAVAGGLAYETEVYDAEAGNWPDFRAEAVSPFRSLWCHGAAGIAMSRLDLIGRSGTAGRDEELAAQAMAALRFDDTGPHRLIGRGSDSMCHGDLGNLELVLLAERSGRSEPGGLMRLLGQKLDTAAERGWVCGSPTRSETPGLLTGLSGVGHQLLRFACPDQVPSVLLLHPPVSAAPYGATAGRPG</sequence>
<dbReference type="Proteomes" id="UP001620295">
    <property type="component" value="Unassembled WGS sequence"/>
</dbReference>
<dbReference type="Pfam" id="PF13575">
    <property type="entry name" value="DUF4135"/>
    <property type="match status" value="1"/>
</dbReference>
<dbReference type="InterPro" id="IPR025410">
    <property type="entry name" value="Lant_dehyd"/>
</dbReference>